<dbReference type="Gene3D" id="2.130.10.10">
    <property type="entry name" value="YVTN repeat-like/Quinoprotein amine dehydrogenase"/>
    <property type="match status" value="1"/>
</dbReference>
<dbReference type="InterPro" id="IPR000719">
    <property type="entry name" value="Prot_kinase_dom"/>
</dbReference>
<sequence length="1800" mass="196166">MSWLNTAIWNVCMSMLTHRNTRALLVPIVCVALLTPFTATAAAAAASGNSAESERPAAASGFVLESIQSIASINPSSSVSEGEYYRHGSVAESMAMLARQSHLASPAPTIAPEAVFSMEDDAENLEKRSAKRSLDSGFSASAGSGTESQRILHKGKLKAQQQQQQQKRKKHNNVINVQQRQPSSVVFLDRDGSGIVPRKFTIPERSIVAKADEKHIAILPAKPNHVIATQHRLLRRDAVENSGVTLADIMIAITVNGQMYGVSRKNGSIVWKRDGLLESAASFTSASDTASRGMVWTKGWPATGTESVGASSAVGSEDGKCIKNAQGNDADSASFCLEDAQEARENSFANSEDDDGDEDKDEEEWLLEQGIDWRSDAQAQERRRQWLKRQKLRALQRQGQGQGQGTSSSSYGDPRSDNLSEPLYIAEPGSGGGALYVYSMDDGLKKLQLTIQDLVDRSPVQVQGVLYTGTKEASFGALDLDTGRLLSVYDDEDTLNGARSRVLLGEKLNRVRIFPSSGDRARALQWEWELYHRSVQAPMLDFETDQLLAELGDAAESSAGHSSGPAKFVMTNDGGFVMIEAQTGVPLWAQEFDAPVVSLFDVFRIAGGKGSYKKESLVARRRDLGPAQQQARFQKWRQTHELDSDSRLQPLGSSNGRTQESRWRTGSAGGNVLAEAFWERTSVSRDRQQGNSQPQIAYVGKLRDTLYTLTGEEFPLIDHATLTSSLLLSLAHARRDKQRYPALLRSEWWDRWSFLTHDAVVLRVLQEARAYWLDADKDRASSDKSSSGADGSLVALQNRFEHLIDVIERHHMEAAVAAAAAADMMDESGNIVGIHPLVPAHAHVGIEGSVQRNALGPGGDVLYDDSNGNSNGNDNDAGFAREAFDSDDTGEEGSKAVSATSADDSAEEWPWWRYVGHYTTRVAAFIGYAVFFAVVAIFGGALYLLRPRTKRRARMWVDAAGDDPATPDRRARLRISWALMHRMWASLKEEWQLAIEDAWRNPNAAAVLRRTGVKRRETASDDDSDEPSRQSIGSAHSSRGSAIFANSISRRGSASASVSASPSGLGIFNNEDSDHSSSLERLPSGAVTPRRNSTGTLPMTPLKQPTNDLSDRLRLGAITLTDQVLGYGSHGTVVYRGTFQGRAVAIKRLLLDFYDVADHEVQVLQESDSHPNVIRYFCTERQDHFMYIALELCCGSLADAITKAPKAQLASQLLSQMPKMHILRQLARGLHHLHALKLVHRDIKPQNILVAPPPHRRRKSRSGQQLKGAGASSGTDGGDIDALLGFGDSKGIVAGAGAPRVLISDFGLSRILDDDESSFANTYTMHGLPMGGLSAAGTAAAAFPGAFPPGMIGGFGGGTVGWRAPECFDSPEARGTLVETDQPSWPSLRPNGVSGSGIGSNVGAGSGSGAVAVDEPSPYVSRGTRSRMRQLAMTTHTAQQHDNDDPDSTGTNPTNNNSIPFANGTGPRRRMTRAVDIFSMGCVFYYVLTDGDHPFGDRLSREQRILAGTPDLRVLESSDIPSAIEAVDLIAHMVARLDRDRPSAASVLVHPYFWDATQRLSFLQDVSDCLEAEARLIKAAREDIAEPPKKPKPAKKKGSAAAAASSTTTTKATTTATTTSAATVETSGSHAISNDSIEAIIAQLPTTQAASVRRAITLLDLFEENSEFVMEGPPMSDGFQVVGMPHSHAVETMEEAVVGALGSKRPPRRTMWDRRLDQHLRRDLGKFRKYDGTRLRDLLRVIRNKKNHYQDMPAPLREALGDIPEGYLHYFESRFPYLLLHCYYFVLEDDSLRTATEQRE</sequence>
<dbReference type="Gene3D" id="1.10.510.10">
    <property type="entry name" value="Transferase(Phosphotransferase) domain 1"/>
    <property type="match status" value="1"/>
</dbReference>
<keyword evidence="7" id="KW-0547">Nucleotide-binding</keyword>
<reference evidence="16" key="1">
    <citation type="submission" date="2022-07" db="EMBL/GenBank/DDBJ databases">
        <title>Phylogenomic reconstructions and comparative analyses of Kickxellomycotina fungi.</title>
        <authorList>
            <person name="Reynolds N.K."/>
            <person name="Stajich J.E."/>
            <person name="Barry K."/>
            <person name="Grigoriev I.V."/>
            <person name="Crous P."/>
            <person name="Smith M.E."/>
        </authorList>
    </citation>
    <scope>NUCLEOTIDE SEQUENCE</scope>
    <source>
        <strain evidence="16">NBRC 105413</strain>
    </source>
</reference>
<feature type="domain" description="Protein kinase" evidence="14">
    <location>
        <begin position="1119"/>
        <end position="1553"/>
    </location>
</feature>
<dbReference type="GO" id="GO:0004521">
    <property type="term" value="F:RNA endonuclease activity"/>
    <property type="evidence" value="ECO:0007669"/>
    <property type="project" value="InterPro"/>
</dbReference>
<feature type="region of interest" description="Disordered" evidence="12">
    <location>
        <begin position="1582"/>
        <end position="1629"/>
    </location>
</feature>
<feature type="region of interest" description="Disordered" evidence="12">
    <location>
        <begin position="121"/>
        <end position="176"/>
    </location>
</feature>
<evidence type="ECO:0000256" key="1">
    <source>
        <dbReference type="ARBA" id="ARBA00004479"/>
    </source>
</evidence>
<comment type="subcellular location">
    <subcellularLocation>
        <location evidence="1">Membrane</location>
        <topology evidence="1">Single-pass type I membrane protein</topology>
    </subcellularLocation>
</comment>
<dbReference type="PROSITE" id="PS00108">
    <property type="entry name" value="PROTEIN_KINASE_ST"/>
    <property type="match status" value="1"/>
</dbReference>
<keyword evidence="9" id="KW-0067">ATP-binding</keyword>
<keyword evidence="6" id="KW-0732">Signal</keyword>
<dbReference type="SMART" id="SM00580">
    <property type="entry name" value="PUG"/>
    <property type="match status" value="1"/>
</dbReference>
<evidence type="ECO:0000256" key="13">
    <source>
        <dbReference type="SAM" id="Phobius"/>
    </source>
</evidence>
<dbReference type="GO" id="GO:0004674">
    <property type="term" value="F:protein serine/threonine kinase activity"/>
    <property type="evidence" value="ECO:0007669"/>
    <property type="project" value="UniProtKB-KW"/>
</dbReference>
<organism evidence="16 17">
    <name type="scientific">Coemansia asiatica</name>
    <dbReference type="NCBI Taxonomy" id="1052880"/>
    <lineage>
        <taxon>Eukaryota</taxon>
        <taxon>Fungi</taxon>
        <taxon>Fungi incertae sedis</taxon>
        <taxon>Zoopagomycota</taxon>
        <taxon>Kickxellomycotina</taxon>
        <taxon>Kickxellomycetes</taxon>
        <taxon>Kickxellales</taxon>
        <taxon>Kickxellaceae</taxon>
        <taxon>Coemansia</taxon>
    </lineage>
</organism>
<keyword evidence="8 16" id="KW-0418">Kinase</keyword>
<feature type="compositionally biased region" description="Basic and acidic residues" evidence="12">
    <location>
        <begin position="124"/>
        <end position="134"/>
    </location>
</feature>
<dbReference type="SUPFAM" id="SSF56112">
    <property type="entry name" value="Protein kinase-like (PK-like)"/>
    <property type="match status" value="2"/>
</dbReference>
<dbReference type="InterPro" id="IPR010513">
    <property type="entry name" value="KEN_dom"/>
</dbReference>
<evidence type="ECO:0000256" key="6">
    <source>
        <dbReference type="ARBA" id="ARBA00022729"/>
    </source>
</evidence>
<feature type="compositionally biased region" description="Acidic residues" evidence="12">
    <location>
        <begin position="351"/>
        <end position="363"/>
    </location>
</feature>
<feature type="region of interest" description="Disordered" evidence="12">
    <location>
        <begin position="860"/>
        <end position="901"/>
    </location>
</feature>
<feature type="region of interest" description="Disordered" evidence="12">
    <location>
        <begin position="1249"/>
        <end position="1274"/>
    </location>
</feature>
<dbReference type="PROSITE" id="PS51392">
    <property type="entry name" value="KEN"/>
    <property type="match status" value="1"/>
</dbReference>
<evidence type="ECO:0000256" key="2">
    <source>
        <dbReference type="ARBA" id="ARBA00012513"/>
    </source>
</evidence>
<feature type="compositionally biased region" description="Gly residues" evidence="12">
    <location>
        <begin position="1394"/>
        <end position="1408"/>
    </location>
</feature>
<accession>A0A9W8CN67</accession>
<keyword evidence="10 13" id="KW-1133">Transmembrane helix</keyword>
<feature type="region of interest" description="Disordered" evidence="12">
    <location>
        <begin position="623"/>
        <end position="665"/>
    </location>
</feature>
<dbReference type="PANTHER" id="PTHR13954:SF6">
    <property type="entry name" value="NON-SPECIFIC SERINE_THREONINE PROTEIN KINASE"/>
    <property type="match status" value="1"/>
</dbReference>
<dbReference type="Pfam" id="PF00069">
    <property type="entry name" value="Pkinase"/>
    <property type="match status" value="1"/>
</dbReference>
<evidence type="ECO:0000256" key="8">
    <source>
        <dbReference type="ARBA" id="ARBA00022777"/>
    </source>
</evidence>
<feature type="region of interest" description="Disordered" evidence="12">
    <location>
        <begin position="1010"/>
        <end position="1038"/>
    </location>
</feature>
<dbReference type="Gene3D" id="1.20.1440.180">
    <property type="entry name" value="KEN domain"/>
    <property type="match status" value="1"/>
</dbReference>
<keyword evidence="3" id="KW-0723">Serine/threonine-protein kinase</keyword>
<feature type="compositionally biased region" description="Polar residues" evidence="12">
    <location>
        <begin position="1448"/>
        <end position="1460"/>
    </location>
</feature>
<dbReference type="SMART" id="SM00220">
    <property type="entry name" value="S_TKc"/>
    <property type="match status" value="1"/>
</dbReference>
<dbReference type="GO" id="GO:0036498">
    <property type="term" value="P:IRE1-mediated unfolded protein response"/>
    <property type="evidence" value="ECO:0007669"/>
    <property type="project" value="UniProtKB-ARBA"/>
</dbReference>
<evidence type="ECO:0000256" key="9">
    <source>
        <dbReference type="ARBA" id="ARBA00022840"/>
    </source>
</evidence>
<dbReference type="GO" id="GO:0051082">
    <property type="term" value="F:unfolded protein binding"/>
    <property type="evidence" value="ECO:0007669"/>
    <property type="project" value="TreeGrafter"/>
</dbReference>
<dbReference type="PANTHER" id="PTHR13954">
    <property type="entry name" value="IRE1-RELATED"/>
    <property type="match status" value="1"/>
</dbReference>
<evidence type="ECO:0000256" key="12">
    <source>
        <dbReference type="SAM" id="MobiDB-lite"/>
    </source>
</evidence>
<dbReference type="Proteomes" id="UP001145021">
    <property type="component" value="Unassembled WGS sequence"/>
</dbReference>
<feature type="compositionally biased region" description="Polar residues" evidence="12">
    <location>
        <begin position="1029"/>
        <end position="1038"/>
    </location>
</feature>
<dbReference type="InterPro" id="IPR018391">
    <property type="entry name" value="PQQ_b-propeller_rpt"/>
</dbReference>
<feature type="region of interest" description="Disordered" evidence="12">
    <location>
        <begin position="1055"/>
        <end position="1108"/>
    </location>
</feature>
<proteinExistence type="predicted"/>
<dbReference type="InterPro" id="IPR015943">
    <property type="entry name" value="WD40/YVTN_repeat-like_dom_sf"/>
</dbReference>
<feature type="domain" description="KEN" evidence="15">
    <location>
        <begin position="1662"/>
        <end position="1800"/>
    </location>
</feature>
<dbReference type="InterPro" id="IPR045133">
    <property type="entry name" value="IRE1/2-like"/>
</dbReference>
<feature type="compositionally biased region" description="Polar residues" evidence="12">
    <location>
        <begin position="1090"/>
        <end position="1108"/>
    </location>
</feature>
<dbReference type="PROSITE" id="PS50011">
    <property type="entry name" value="PROTEIN_KINASE_DOM"/>
    <property type="match status" value="1"/>
</dbReference>
<evidence type="ECO:0000256" key="4">
    <source>
        <dbReference type="ARBA" id="ARBA00022679"/>
    </source>
</evidence>
<dbReference type="GO" id="GO:0006397">
    <property type="term" value="P:mRNA processing"/>
    <property type="evidence" value="ECO:0007669"/>
    <property type="project" value="InterPro"/>
</dbReference>
<feature type="transmembrane region" description="Helical" evidence="13">
    <location>
        <begin position="925"/>
        <end position="945"/>
    </location>
</feature>
<keyword evidence="5 13" id="KW-0812">Transmembrane</keyword>
<dbReference type="SMART" id="SM00564">
    <property type="entry name" value="PQQ"/>
    <property type="match status" value="2"/>
</dbReference>
<dbReference type="InterPro" id="IPR038357">
    <property type="entry name" value="KEN_sf"/>
</dbReference>
<dbReference type="EMBL" id="JANBOH010000002">
    <property type="protein sequence ID" value="KAJ1648641.1"/>
    <property type="molecule type" value="Genomic_DNA"/>
</dbReference>
<evidence type="ECO:0000256" key="11">
    <source>
        <dbReference type="ARBA" id="ARBA00023136"/>
    </source>
</evidence>
<dbReference type="Gene3D" id="3.30.200.20">
    <property type="entry name" value="Phosphorylase Kinase, domain 1"/>
    <property type="match status" value="1"/>
</dbReference>
<keyword evidence="17" id="KW-1185">Reference proteome</keyword>
<dbReference type="SUPFAM" id="SSF50998">
    <property type="entry name" value="Quinoprotein alcohol dehydrogenase-like"/>
    <property type="match status" value="1"/>
</dbReference>
<evidence type="ECO:0000313" key="17">
    <source>
        <dbReference type="Proteomes" id="UP001145021"/>
    </source>
</evidence>
<evidence type="ECO:0000256" key="3">
    <source>
        <dbReference type="ARBA" id="ARBA00022527"/>
    </source>
</evidence>
<comment type="caution">
    <text evidence="16">The sequence shown here is derived from an EMBL/GenBank/DDBJ whole genome shotgun (WGS) entry which is preliminary data.</text>
</comment>
<dbReference type="InterPro" id="IPR011047">
    <property type="entry name" value="Quinoprotein_ADH-like_sf"/>
</dbReference>
<dbReference type="FunFam" id="3.30.200.20:FF:000077">
    <property type="entry name" value="Putative Serine/threonine-protein kinase/endoribonuclease IRE1"/>
    <property type="match status" value="1"/>
</dbReference>
<evidence type="ECO:0000259" key="15">
    <source>
        <dbReference type="PROSITE" id="PS51392"/>
    </source>
</evidence>
<dbReference type="InterPro" id="IPR008271">
    <property type="entry name" value="Ser/Thr_kinase_AS"/>
</dbReference>
<dbReference type="InterPro" id="IPR011009">
    <property type="entry name" value="Kinase-like_dom_sf"/>
</dbReference>
<feature type="region of interest" description="Disordered" evidence="12">
    <location>
        <begin position="341"/>
        <end position="363"/>
    </location>
</feature>
<evidence type="ECO:0000313" key="16">
    <source>
        <dbReference type="EMBL" id="KAJ1648641.1"/>
    </source>
</evidence>
<dbReference type="GO" id="GO:0005524">
    <property type="term" value="F:ATP binding"/>
    <property type="evidence" value="ECO:0007669"/>
    <property type="project" value="UniProtKB-KW"/>
</dbReference>
<gene>
    <name evidence="16" type="primary">IRE1</name>
    <name evidence="16" type="ORF">LPJ64_000095</name>
</gene>
<evidence type="ECO:0000259" key="14">
    <source>
        <dbReference type="PROSITE" id="PS50011"/>
    </source>
</evidence>
<dbReference type="EC" id="2.7.11.1" evidence="2"/>
<evidence type="ECO:0000256" key="10">
    <source>
        <dbReference type="ARBA" id="ARBA00022989"/>
    </source>
</evidence>
<protein>
    <recommendedName>
        <fullName evidence="2">non-specific serine/threonine protein kinase</fullName>
        <ecNumber evidence="2">2.7.11.1</ecNumber>
    </recommendedName>
</protein>
<evidence type="ECO:0000256" key="5">
    <source>
        <dbReference type="ARBA" id="ARBA00022692"/>
    </source>
</evidence>
<feature type="compositionally biased region" description="Low complexity" evidence="12">
    <location>
        <begin position="864"/>
        <end position="876"/>
    </location>
</feature>
<dbReference type="GO" id="GO:0070059">
    <property type="term" value="P:intrinsic apoptotic signaling pathway in response to endoplasmic reticulum stress"/>
    <property type="evidence" value="ECO:0007669"/>
    <property type="project" value="TreeGrafter"/>
</dbReference>
<feature type="region of interest" description="Disordered" evidence="12">
    <location>
        <begin position="393"/>
        <end position="422"/>
    </location>
</feature>
<feature type="compositionally biased region" description="Polar residues" evidence="12">
    <location>
        <begin position="136"/>
        <end position="149"/>
    </location>
</feature>
<feature type="region of interest" description="Disordered" evidence="12">
    <location>
        <begin position="1394"/>
        <end position="1467"/>
    </location>
</feature>
<keyword evidence="11 13" id="KW-0472">Membrane</keyword>
<evidence type="ECO:0000256" key="7">
    <source>
        <dbReference type="ARBA" id="ARBA00022741"/>
    </source>
</evidence>
<dbReference type="GO" id="GO:1990604">
    <property type="term" value="C:IRE1-TRAF2-ASK1 complex"/>
    <property type="evidence" value="ECO:0007669"/>
    <property type="project" value="TreeGrafter"/>
</dbReference>
<dbReference type="Pfam" id="PF06479">
    <property type="entry name" value="Ribonuc_2-5A"/>
    <property type="match status" value="1"/>
</dbReference>
<name>A0A9W8CN67_9FUNG</name>
<keyword evidence="4 16" id="KW-0808">Transferase</keyword>
<feature type="compositionally biased region" description="Low complexity" evidence="12">
    <location>
        <begin position="1599"/>
        <end position="1623"/>
    </location>
</feature>